<sequence length="299" mass="31772">MSSYLGEIAALTTAVCWSLTSTFFTIGGRYVGSVVVNRTRLVIALGYLSLAHYALHGELLPIHAETSRWGWLGLSGLVGLVLGDSCLFQAFVLVGPHLSMLLMSLVPIISTAIAWFLLGEVISPVKLWAVALTVSGVILVVFKKKHSHSSQEDKDYFMGILFGIGGALGQASGLIIAKKGLAGDFPGLSATLIRVCVAAAAIWIFAFAKGQARQTLDRLTHRRASISIALGAFAGPFLGIWLSMVAIKLTYVGIASTLMALPPVMLLPISYVVFKEEITIRSVIGTALALLGVALIFLT</sequence>
<proteinExistence type="predicted"/>
<keyword evidence="1" id="KW-0472">Membrane</keyword>
<dbReference type="GO" id="GO:0016020">
    <property type="term" value="C:membrane"/>
    <property type="evidence" value="ECO:0007669"/>
    <property type="project" value="InterPro"/>
</dbReference>
<dbReference type="Pfam" id="PF00892">
    <property type="entry name" value="EamA"/>
    <property type="match status" value="2"/>
</dbReference>
<protein>
    <recommendedName>
        <fullName evidence="2">EamA domain-containing protein</fullName>
    </recommendedName>
</protein>
<gene>
    <name evidence="3" type="ORF">AMJ40_03155</name>
</gene>
<feature type="transmembrane region" description="Helical" evidence="1">
    <location>
        <begin position="253"/>
        <end position="273"/>
    </location>
</feature>
<reference evidence="3 4" key="1">
    <citation type="journal article" date="2015" name="Microbiome">
        <title>Genomic resolution of linkages in carbon, nitrogen, and sulfur cycling among widespread estuary sediment bacteria.</title>
        <authorList>
            <person name="Baker B.J."/>
            <person name="Lazar C.S."/>
            <person name="Teske A.P."/>
            <person name="Dick G.J."/>
        </authorList>
    </citation>
    <scope>NUCLEOTIDE SEQUENCE [LARGE SCALE GENOMIC DNA]</scope>
    <source>
        <strain evidence="3">DG_26</strain>
    </source>
</reference>
<feature type="domain" description="EamA" evidence="2">
    <location>
        <begin position="5"/>
        <end position="141"/>
    </location>
</feature>
<feature type="transmembrane region" description="Helical" evidence="1">
    <location>
        <begin position="155"/>
        <end position="176"/>
    </location>
</feature>
<feature type="transmembrane region" description="Helical" evidence="1">
    <location>
        <begin position="69"/>
        <end position="94"/>
    </location>
</feature>
<dbReference type="SUPFAM" id="SSF103481">
    <property type="entry name" value="Multidrug resistance efflux transporter EmrE"/>
    <property type="match status" value="2"/>
</dbReference>
<evidence type="ECO:0000313" key="3">
    <source>
        <dbReference type="EMBL" id="KPJ50338.1"/>
    </source>
</evidence>
<keyword evidence="1" id="KW-1133">Transmembrane helix</keyword>
<feature type="transmembrane region" description="Helical" evidence="1">
    <location>
        <begin position="6"/>
        <end position="27"/>
    </location>
</feature>
<dbReference type="PANTHER" id="PTHR22911:SF137">
    <property type="entry name" value="SOLUTE CARRIER FAMILY 35 MEMBER G2-RELATED"/>
    <property type="match status" value="1"/>
</dbReference>
<keyword evidence="1" id="KW-0812">Transmembrane</keyword>
<name>A0A0S7WJI3_UNCT6</name>
<feature type="transmembrane region" description="Helical" evidence="1">
    <location>
        <begin position="101"/>
        <end position="119"/>
    </location>
</feature>
<feature type="transmembrane region" description="Helical" evidence="1">
    <location>
        <begin position="228"/>
        <end position="247"/>
    </location>
</feature>
<dbReference type="EMBL" id="LIZT01000024">
    <property type="protein sequence ID" value="KPJ50338.1"/>
    <property type="molecule type" value="Genomic_DNA"/>
</dbReference>
<feature type="transmembrane region" description="Helical" evidence="1">
    <location>
        <begin position="188"/>
        <end position="208"/>
    </location>
</feature>
<feature type="domain" description="EamA" evidence="2">
    <location>
        <begin position="158"/>
        <end position="297"/>
    </location>
</feature>
<feature type="transmembrane region" description="Helical" evidence="1">
    <location>
        <begin position="39"/>
        <end position="57"/>
    </location>
</feature>
<feature type="transmembrane region" description="Helical" evidence="1">
    <location>
        <begin position="280"/>
        <end position="298"/>
    </location>
</feature>
<dbReference type="PANTHER" id="PTHR22911">
    <property type="entry name" value="ACYL-MALONYL CONDENSING ENZYME-RELATED"/>
    <property type="match status" value="1"/>
</dbReference>
<dbReference type="Proteomes" id="UP000051124">
    <property type="component" value="Unassembled WGS sequence"/>
</dbReference>
<evidence type="ECO:0000259" key="2">
    <source>
        <dbReference type="Pfam" id="PF00892"/>
    </source>
</evidence>
<dbReference type="InterPro" id="IPR000620">
    <property type="entry name" value="EamA_dom"/>
</dbReference>
<evidence type="ECO:0000256" key="1">
    <source>
        <dbReference type="SAM" id="Phobius"/>
    </source>
</evidence>
<evidence type="ECO:0000313" key="4">
    <source>
        <dbReference type="Proteomes" id="UP000051124"/>
    </source>
</evidence>
<feature type="transmembrane region" description="Helical" evidence="1">
    <location>
        <begin position="125"/>
        <end position="143"/>
    </location>
</feature>
<organism evidence="3 4">
    <name type="scientific">candidate division TA06 bacterium DG_26</name>
    <dbReference type="NCBI Taxonomy" id="1703771"/>
    <lineage>
        <taxon>Bacteria</taxon>
        <taxon>Bacteria division TA06</taxon>
    </lineage>
</organism>
<accession>A0A0S7WJI3</accession>
<comment type="caution">
    <text evidence="3">The sequence shown here is derived from an EMBL/GenBank/DDBJ whole genome shotgun (WGS) entry which is preliminary data.</text>
</comment>
<dbReference type="InterPro" id="IPR037185">
    <property type="entry name" value="EmrE-like"/>
</dbReference>
<dbReference type="AlphaFoldDB" id="A0A0S7WJI3"/>